<proteinExistence type="predicted"/>
<feature type="domain" description="PE" evidence="1">
    <location>
        <begin position="8"/>
        <end position="96"/>
    </location>
</feature>
<comment type="caution">
    <text evidence="2">The sequence shown here is derived from an EMBL/GenBank/DDBJ whole genome shotgun (WGS) entry which is preliminary data.</text>
</comment>
<keyword evidence="3" id="KW-1185">Reference proteome</keyword>
<evidence type="ECO:0000313" key="3">
    <source>
        <dbReference type="Proteomes" id="UP000565715"/>
    </source>
</evidence>
<dbReference type="AlphaFoldDB" id="A0A846XRK6"/>
<name>A0A846XRK6_9NOCA</name>
<gene>
    <name evidence="2" type="ORF">HGA13_29285</name>
</gene>
<dbReference type="EMBL" id="JAAXOO010000008">
    <property type="protein sequence ID" value="NKY37133.1"/>
    <property type="molecule type" value="Genomic_DNA"/>
</dbReference>
<accession>A0A846XRK6</accession>
<dbReference type="Proteomes" id="UP000565715">
    <property type="component" value="Unassembled WGS sequence"/>
</dbReference>
<dbReference type="Pfam" id="PF00934">
    <property type="entry name" value="PE"/>
    <property type="match status" value="1"/>
</dbReference>
<organism evidence="2 3">
    <name type="scientific">Nocardia speluncae</name>
    <dbReference type="NCBI Taxonomy" id="419477"/>
    <lineage>
        <taxon>Bacteria</taxon>
        <taxon>Bacillati</taxon>
        <taxon>Actinomycetota</taxon>
        <taxon>Actinomycetes</taxon>
        <taxon>Mycobacteriales</taxon>
        <taxon>Nocardiaceae</taxon>
        <taxon>Nocardia</taxon>
    </lineage>
</organism>
<sequence>MGEVYDGVRFDPAAAGKASSGLDALADRLAADLAAVQDALTVVPAGSDEVSGWASQTHNDVATSYLTNAQASVQEMRKLAATLRLSTARINGMETDNAGALGGPTS</sequence>
<reference evidence="2 3" key="1">
    <citation type="submission" date="2020-04" db="EMBL/GenBank/DDBJ databases">
        <title>MicrobeNet Type strains.</title>
        <authorList>
            <person name="Nicholson A.C."/>
        </authorList>
    </citation>
    <scope>NUCLEOTIDE SEQUENCE [LARGE SCALE GENOMIC DNA]</scope>
    <source>
        <strain evidence="2 3">DSM 45078</strain>
    </source>
</reference>
<dbReference type="Gene3D" id="1.10.287.850">
    <property type="entry name" value="HP0062-like domain"/>
    <property type="match status" value="1"/>
</dbReference>
<dbReference type="SUPFAM" id="SSF140453">
    <property type="entry name" value="EsxAB dimer-like"/>
    <property type="match status" value="1"/>
</dbReference>
<protein>
    <submittedName>
        <fullName evidence="2">PE domain-containing protein</fullName>
    </submittedName>
</protein>
<evidence type="ECO:0000259" key="1">
    <source>
        <dbReference type="Pfam" id="PF00934"/>
    </source>
</evidence>
<evidence type="ECO:0000313" key="2">
    <source>
        <dbReference type="EMBL" id="NKY37133.1"/>
    </source>
</evidence>
<dbReference type="InterPro" id="IPR036689">
    <property type="entry name" value="ESAT-6-like_sf"/>
</dbReference>
<dbReference type="InterPro" id="IPR000084">
    <property type="entry name" value="PE-PGRS_N"/>
</dbReference>